<dbReference type="InterPro" id="IPR047871">
    <property type="entry name" value="K_chnl_Slo-like"/>
</dbReference>
<keyword evidence="10" id="KW-0407">Ion channel</keyword>
<keyword evidence="3" id="KW-0633">Potassium transport</keyword>
<dbReference type="GO" id="GO:0005249">
    <property type="term" value="F:voltage-gated potassium channel activity"/>
    <property type="evidence" value="ECO:0007669"/>
    <property type="project" value="InterPro"/>
</dbReference>
<keyword evidence="7 11" id="KW-1133">Transmembrane helix</keyword>
<feature type="domain" description="Potassium channel" evidence="12">
    <location>
        <begin position="152"/>
        <end position="221"/>
    </location>
</feature>
<feature type="transmembrane region" description="Helical" evidence="11">
    <location>
        <begin position="49"/>
        <end position="68"/>
    </location>
</feature>
<dbReference type="InterPro" id="IPR027359">
    <property type="entry name" value="Volt_channel_dom_sf"/>
</dbReference>
<comment type="subcellular location">
    <subcellularLocation>
        <location evidence="1">Membrane</location>
        <topology evidence="1">Multi-pass membrane protein</topology>
    </subcellularLocation>
</comment>
<evidence type="ECO:0000256" key="8">
    <source>
        <dbReference type="ARBA" id="ARBA00023065"/>
    </source>
</evidence>
<keyword evidence="8" id="KW-0406">Ion transport</keyword>
<gene>
    <name evidence="13" type="ORF">OCH239_11940</name>
</gene>
<name>X7EIG6_9RHOB</name>
<dbReference type="Gene3D" id="1.20.120.350">
    <property type="entry name" value="Voltage-gated potassium channels. Chain C"/>
    <property type="match status" value="1"/>
</dbReference>
<dbReference type="AlphaFoldDB" id="X7EIG6"/>
<sequence>MAAAEMRVKETIRRLYEGEGRGPRIFQMGLIVFDVIIIAYFVLTANADMGATLLSVDLAIGAVVLADLSARFWIAERRPAFMLSLTTIADIVVLLSLLAPVLTGANLGFLRALRMLRLARSFHMAERLDDVLRGSLVNSRIMVAAANLVAFIFVVTSMVWVLERQKNDDIATYVDALYFTMTTLTTTGYGDITLTDRTGRLLTIVIMVFGVGFFLNLIQAIYRPAKVEQPCPQCGLRLHDRDASHCKHCGSVIYIETEGGT</sequence>
<dbReference type="PANTHER" id="PTHR10027">
    <property type="entry name" value="CALCIUM-ACTIVATED POTASSIUM CHANNEL ALPHA CHAIN"/>
    <property type="match status" value="1"/>
</dbReference>
<keyword evidence="9 11" id="KW-0472">Membrane</keyword>
<feature type="transmembrane region" description="Helical" evidence="11">
    <location>
        <begin position="201"/>
        <end position="222"/>
    </location>
</feature>
<evidence type="ECO:0000256" key="10">
    <source>
        <dbReference type="ARBA" id="ARBA00023303"/>
    </source>
</evidence>
<evidence type="ECO:0000256" key="4">
    <source>
        <dbReference type="ARBA" id="ARBA00022692"/>
    </source>
</evidence>
<dbReference type="EMBL" id="JALZ01000003">
    <property type="protein sequence ID" value="ETX15879.1"/>
    <property type="molecule type" value="Genomic_DNA"/>
</dbReference>
<dbReference type="GO" id="GO:0016020">
    <property type="term" value="C:membrane"/>
    <property type="evidence" value="ECO:0007669"/>
    <property type="project" value="UniProtKB-SubCell"/>
</dbReference>
<feature type="transmembrane region" description="Helical" evidence="11">
    <location>
        <begin position="80"/>
        <end position="102"/>
    </location>
</feature>
<organism evidence="13 14">
    <name type="scientific">Roseivivax halodurans JCM 10272</name>
    <dbReference type="NCBI Taxonomy" id="1449350"/>
    <lineage>
        <taxon>Bacteria</taxon>
        <taxon>Pseudomonadati</taxon>
        <taxon>Pseudomonadota</taxon>
        <taxon>Alphaproteobacteria</taxon>
        <taxon>Rhodobacterales</taxon>
        <taxon>Roseobacteraceae</taxon>
        <taxon>Roseivivax</taxon>
    </lineage>
</organism>
<dbReference type="Gene3D" id="1.10.287.70">
    <property type="match status" value="1"/>
</dbReference>
<dbReference type="PRINTS" id="PR01463">
    <property type="entry name" value="EAGCHANLFMLY"/>
</dbReference>
<dbReference type="InterPro" id="IPR013099">
    <property type="entry name" value="K_chnl_dom"/>
</dbReference>
<dbReference type="Pfam" id="PF07885">
    <property type="entry name" value="Ion_trans_2"/>
    <property type="match status" value="1"/>
</dbReference>
<proteinExistence type="predicted"/>
<dbReference type="SUPFAM" id="SSF81324">
    <property type="entry name" value="Voltage-gated potassium channels"/>
    <property type="match status" value="1"/>
</dbReference>
<dbReference type="Proteomes" id="UP000022447">
    <property type="component" value="Unassembled WGS sequence"/>
</dbReference>
<evidence type="ECO:0000256" key="5">
    <source>
        <dbReference type="ARBA" id="ARBA00022826"/>
    </source>
</evidence>
<evidence type="ECO:0000256" key="9">
    <source>
        <dbReference type="ARBA" id="ARBA00023136"/>
    </source>
</evidence>
<evidence type="ECO:0000256" key="2">
    <source>
        <dbReference type="ARBA" id="ARBA00022448"/>
    </source>
</evidence>
<keyword evidence="4 11" id="KW-0812">Transmembrane</keyword>
<feature type="transmembrane region" description="Helical" evidence="11">
    <location>
        <begin position="25"/>
        <end position="43"/>
    </location>
</feature>
<accession>X7EIG6</accession>
<protein>
    <submittedName>
        <fullName evidence="13">Ion transporter</fullName>
    </submittedName>
</protein>
<evidence type="ECO:0000313" key="14">
    <source>
        <dbReference type="Proteomes" id="UP000022447"/>
    </source>
</evidence>
<evidence type="ECO:0000313" key="13">
    <source>
        <dbReference type="EMBL" id="ETX15879.1"/>
    </source>
</evidence>
<dbReference type="InterPro" id="IPR003938">
    <property type="entry name" value="K_chnl_volt-dep_EAG/ELK/ERG"/>
</dbReference>
<dbReference type="PANTHER" id="PTHR10027:SF10">
    <property type="entry name" value="SLOWPOKE 2, ISOFORM D"/>
    <property type="match status" value="1"/>
</dbReference>
<keyword evidence="14" id="KW-1185">Reference proteome</keyword>
<keyword evidence="2" id="KW-0813">Transport</keyword>
<evidence type="ECO:0000256" key="7">
    <source>
        <dbReference type="ARBA" id="ARBA00022989"/>
    </source>
</evidence>
<keyword evidence="5" id="KW-0631">Potassium channel</keyword>
<evidence type="ECO:0000256" key="3">
    <source>
        <dbReference type="ARBA" id="ARBA00022538"/>
    </source>
</evidence>
<comment type="caution">
    <text evidence="13">The sequence shown here is derived from an EMBL/GenBank/DDBJ whole genome shotgun (WGS) entry which is preliminary data.</text>
</comment>
<evidence type="ECO:0000256" key="1">
    <source>
        <dbReference type="ARBA" id="ARBA00004141"/>
    </source>
</evidence>
<keyword evidence="6" id="KW-0630">Potassium</keyword>
<evidence type="ECO:0000256" key="6">
    <source>
        <dbReference type="ARBA" id="ARBA00022958"/>
    </source>
</evidence>
<dbReference type="eggNOG" id="ENOG502Z9WE">
    <property type="taxonomic scope" value="Bacteria"/>
</dbReference>
<feature type="transmembrane region" description="Helical" evidence="11">
    <location>
        <begin position="141"/>
        <end position="162"/>
    </location>
</feature>
<evidence type="ECO:0000259" key="12">
    <source>
        <dbReference type="Pfam" id="PF07885"/>
    </source>
</evidence>
<reference evidence="13 14" key="1">
    <citation type="submission" date="2014-01" db="EMBL/GenBank/DDBJ databases">
        <title>Roseivivax halodurans JCM 10272 Genome Sequencing.</title>
        <authorList>
            <person name="Lai Q."/>
            <person name="Li G."/>
            <person name="Shao Z."/>
        </authorList>
    </citation>
    <scope>NUCLEOTIDE SEQUENCE [LARGE SCALE GENOMIC DNA]</scope>
    <source>
        <strain evidence="13 14">JCM 10272</strain>
    </source>
</reference>
<evidence type="ECO:0000256" key="11">
    <source>
        <dbReference type="SAM" id="Phobius"/>
    </source>
</evidence>